<organism evidence="2">
    <name type="scientific">Anopheles braziliensis</name>
    <dbReference type="NCBI Taxonomy" id="58242"/>
    <lineage>
        <taxon>Eukaryota</taxon>
        <taxon>Metazoa</taxon>
        <taxon>Ecdysozoa</taxon>
        <taxon>Arthropoda</taxon>
        <taxon>Hexapoda</taxon>
        <taxon>Insecta</taxon>
        <taxon>Pterygota</taxon>
        <taxon>Neoptera</taxon>
        <taxon>Endopterygota</taxon>
        <taxon>Diptera</taxon>
        <taxon>Nematocera</taxon>
        <taxon>Culicoidea</taxon>
        <taxon>Culicidae</taxon>
        <taxon>Anophelinae</taxon>
        <taxon>Anopheles</taxon>
    </lineage>
</organism>
<protein>
    <submittedName>
        <fullName evidence="2">Putative secreted peptide</fullName>
    </submittedName>
</protein>
<sequence>MGYHLSVLLLLRLRETYASKPHQTLWCGRLRAKKDYENGFTLGCDSERKGGRSIHIMMYTVSPSRSACNLHTTGTNANPTRIRSRHHRSPAPLLLRSVPSLITLVLNLTDLMGKKYPQHLRK</sequence>
<keyword evidence="1" id="KW-0732">Signal</keyword>
<evidence type="ECO:0000313" key="2">
    <source>
        <dbReference type="EMBL" id="MBW30064.1"/>
    </source>
</evidence>
<name>A0A2M3ZNC7_9DIPT</name>
<feature type="signal peptide" evidence="1">
    <location>
        <begin position="1"/>
        <end position="18"/>
    </location>
</feature>
<evidence type="ECO:0000256" key="1">
    <source>
        <dbReference type="SAM" id="SignalP"/>
    </source>
</evidence>
<dbReference type="AlphaFoldDB" id="A0A2M3ZNC7"/>
<dbReference type="EMBL" id="GGFM01009313">
    <property type="protein sequence ID" value="MBW30064.1"/>
    <property type="molecule type" value="Transcribed_RNA"/>
</dbReference>
<reference evidence="2" key="1">
    <citation type="submission" date="2018-01" db="EMBL/GenBank/DDBJ databases">
        <title>An insight into the sialome of Amazonian anophelines.</title>
        <authorList>
            <person name="Ribeiro J.M."/>
            <person name="Scarpassa V."/>
            <person name="Calvo E."/>
        </authorList>
    </citation>
    <scope>NUCLEOTIDE SEQUENCE</scope>
    <source>
        <tissue evidence="2">Salivary glands</tissue>
    </source>
</reference>
<accession>A0A2M3ZNC7</accession>
<feature type="chain" id="PRO_5014824404" evidence="1">
    <location>
        <begin position="19"/>
        <end position="122"/>
    </location>
</feature>
<proteinExistence type="predicted"/>